<dbReference type="KEGG" id="tpal:117649244"/>
<dbReference type="InterPro" id="IPR036846">
    <property type="entry name" value="GM2-AP_sf"/>
</dbReference>
<dbReference type="InParanoid" id="A0A6P8Z5J3"/>
<name>A0A6P8Z5J3_THRPL</name>
<evidence type="ECO:0000313" key="3">
    <source>
        <dbReference type="Proteomes" id="UP000515158"/>
    </source>
</evidence>
<feature type="signal peptide" evidence="2">
    <location>
        <begin position="1"/>
        <end position="17"/>
    </location>
</feature>
<reference evidence="4" key="1">
    <citation type="submission" date="2025-08" db="UniProtKB">
        <authorList>
            <consortium name="RefSeq"/>
        </authorList>
    </citation>
    <scope>IDENTIFICATION</scope>
    <source>
        <tissue evidence="4">Total insect</tissue>
    </source>
</reference>
<evidence type="ECO:0000256" key="1">
    <source>
        <dbReference type="ARBA" id="ARBA00022729"/>
    </source>
</evidence>
<proteinExistence type="predicted"/>
<organism evidence="4">
    <name type="scientific">Thrips palmi</name>
    <name type="common">Melon thrips</name>
    <dbReference type="NCBI Taxonomy" id="161013"/>
    <lineage>
        <taxon>Eukaryota</taxon>
        <taxon>Metazoa</taxon>
        <taxon>Ecdysozoa</taxon>
        <taxon>Arthropoda</taxon>
        <taxon>Hexapoda</taxon>
        <taxon>Insecta</taxon>
        <taxon>Pterygota</taxon>
        <taxon>Neoptera</taxon>
        <taxon>Paraneoptera</taxon>
        <taxon>Thysanoptera</taxon>
        <taxon>Terebrantia</taxon>
        <taxon>Thripoidea</taxon>
        <taxon>Thripidae</taxon>
        <taxon>Thrips</taxon>
    </lineage>
</organism>
<gene>
    <name evidence="4" type="primary">LOC117649244</name>
</gene>
<dbReference type="OrthoDB" id="8214697at2759"/>
<sequence length="193" mass="22065">MEVTWIVLVLTVFQSEAASLQGRKAGHLTGEVVAIYECPDFEGNSFRFGRNLTRLKGPNGEFGASTSFDVLRGTKSITKGNIRFEFCSQGVTKICENYSNWRIGKDGCALWTNKFTMWNKFVDTIHPRFECPFREGHYVVTNATLDVRKLELIAVEDREWIATVQAYGDKEEPWVCAVFHVKLYRTGRRRAPL</sequence>
<evidence type="ECO:0000313" key="4">
    <source>
        <dbReference type="RefSeq" id="XP_034247708.1"/>
    </source>
</evidence>
<dbReference type="AlphaFoldDB" id="A0A6P8Z5J3"/>
<dbReference type="GeneID" id="117649244"/>
<accession>A0A6P8Z5J3</accession>
<evidence type="ECO:0000256" key="2">
    <source>
        <dbReference type="SAM" id="SignalP"/>
    </source>
</evidence>
<keyword evidence="1 2" id="KW-0732">Signal</keyword>
<dbReference type="Gene3D" id="2.70.220.10">
    <property type="entry name" value="Ganglioside GM2 activator"/>
    <property type="match status" value="1"/>
</dbReference>
<protein>
    <submittedName>
        <fullName evidence="4">Uncharacterized protein LOC117649244</fullName>
    </submittedName>
</protein>
<dbReference type="RefSeq" id="XP_034247708.1">
    <property type="nucleotide sequence ID" value="XM_034391817.1"/>
</dbReference>
<keyword evidence="3" id="KW-1185">Reference proteome</keyword>
<feature type="chain" id="PRO_5028006655" evidence="2">
    <location>
        <begin position="18"/>
        <end position="193"/>
    </location>
</feature>
<dbReference type="Proteomes" id="UP000515158">
    <property type="component" value="Unplaced"/>
</dbReference>